<gene>
    <name evidence="9" type="ORF">F2P58_22945</name>
</gene>
<dbReference type="EMBL" id="VWSE01000010">
    <property type="protein sequence ID" value="KAB0285378.1"/>
    <property type="molecule type" value="Genomic_DNA"/>
</dbReference>
<comment type="subcellular location">
    <subcellularLocation>
        <location evidence="1">Cell membrane</location>
        <topology evidence="1">Single-pass membrane protein</topology>
    </subcellularLocation>
    <subcellularLocation>
        <location evidence="7">Cell membrane</location>
        <topology evidence="7">Single-pass type II membrane protein</topology>
    </subcellularLocation>
</comment>
<evidence type="ECO:0000256" key="4">
    <source>
        <dbReference type="ARBA" id="ARBA00022692"/>
    </source>
</evidence>
<evidence type="ECO:0000313" key="10">
    <source>
        <dbReference type="Proteomes" id="UP000326789"/>
    </source>
</evidence>
<accession>A0A5N3QT84</accession>
<evidence type="ECO:0008006" key="11">
    <source>
        <dbReference type="Google" id="ProtNLM"/>
    </source>
</evidence>
<comment type="caution">
    <text evidence="9">The sequence shown here is derived from an EMBL/GenBank/DDBJ whole genome shotgun (WGS) entry which is preliminary data.</text>
</comment>
<evidence type="ECO:0000256" key="2">
    <source>
        <dbReference type="ARBA" id="ARBA00005811"/>
    </source>
</evidence>
<dbReference type="InterPro" id="IPR003400">
    <property type="entry name" value="ExbD"/>
</dbReference>
<dbReference type="GO" id="GO:0005886">
    <property type="term" value="C:plasma membrane"/>
    <property type="evidence" value="ECO:0007669"/>
    <property type="project" value="UniProtKB-SubCell"/>
</dbReference>
<evidence type="ECO:0000256" key="7">
    <source>
        <dbReference type="RuleBase" id="RU003879"/>
    </source>
</evidence>
<feature type="transmembrane region" description="Helical" evidence="8">
    <location>
        <begin position="39"/>
        <end position="58"/>
    </location>
</feature>
<evidence type="ECO:0000313" key="9">
    <source>
        <dbReference type="EMBL" id="KAB0285378.1"/>
    </source>
</evidence>
<name>A0A5N3QT84_9VIBR</name>
<dbReference type="PANTHER" id="PTHR30558">
    <property type="entry name" value="EXBD MEMBRANE COMPONENT OF PMF-DRIVEN MACROMOLECULE IMPORT SYSTEM"/>
    <property type="match status" value="1"/>
</dbReference>
<dbReference type="Gene3D" id="3.30.420.270">
    <property type="match status" value="1"/>
</dbReference>
<dbReference type="Proteomes" id="UP000326789">
    <property type="component" value="Unassembled WGS sequence"/>
</dbReference>
<keyword evidence="7" id="KW-0813">Transport</keyword>
<dbReference type="AlphaFoldDB" id="A0A5N3QT84"/>
<evidence type="ECO:0000256" key="5">
    <source>
        <dbReference type="ARBA" id="ARBA00022989"/>
    </source>
</evidence>
<organism evidence="9 10">
    <name type="scientific">Vibrio fortis</name>
    <dbReference type="NCBI Taxonomy" id="212667"/>
    <lineage>
        <taxon>Bacteria</taxon>
        <taxon>Pseudomonadati</taxon>
        <taxon>Pseudomonadota</taxon>
        <taxon>Gammaproteobacteria</taxon>
        <taxon>Vibrionales</taxon>
        <taxon>Vibrionaceae</taxon>
        <taxon>Vibrio</taxon>
    </lineage>
</organism>
<evidence type="ECO:0000256" key="3">
    <source>
        <dbReference type="ARBA" id="ARBA00022475"/>
    </source>
</evidence>
<sequence length="154" mass="17269">MCSITSLTVFSWKRPNMIDLEDEEVSSSLQDAMTPMIDVIFVIIAFMMLMINVPLLTMEVELPKAVEKPTVANVQKNVVSIGVVDGDEAWLVNETRVLSMEALKDELTEQKLLYPNQLSVVIHSDKKVPMERVVALFGALQELELNVSHLALQQ</sequence>
<comment type="similarity">
    <text evidence="2 7">Belongs to the ExbD/TolR family.</text>
</comment>
<protein>
    <recommendedName>
        <fullName evidence="11">Biopolymer transporter ExbD</fullName>
    </recommendedName>
</protein>
<keyword evidence="3" id="KW-1003">Cell membrane</keyword>
<dbReference type="Pfam" id="PF02472">
    <property type="entry name" value="ExbD"/>
    <property type="match status" value="1"/>
</dbReference>
<reference evidence="9 10" key="1">
    <citation type="submission" date="2019-09" db="EMBL/GenBank/DDBJ databases">
        <title>Whole genome sequence of Vibrio fortis.</title>
        <authorList>
            <person name="Das S.K."/>
        </authorList>
    </citation>
    <scope>NUCLEOTIDE SEQUENCE [LARGE SCALE GENOMIC DNA]</scope>
    <source>
        <strain evidence="9 10">AN60</strain>
    </source>
</reference>
<proteinExistence type="inferred from homology"/>
<evidence type="ECO:0000256" key="1">
    <source>
        <dbReference type="ARBA" id="ARBA00004162"/>
    </source>
</evidence>
<keyword evidence="7" id="KW-0653">Protein transport</keyword>
<dbReference type="PANTHER" id="PTHR30558:SF15">
    <property type="entry name" value="BIOPOLYMER TRANSPORT PROTEIN EXBD1"/>
    <property type="match status" value="1"/>
</dbReference>
<keyword evidence="6 8" id="KW-0472">Membrane</keyword>
<keyword evidence="4 7" id="KW-0812">Transmembrane</keyword>
<evidence type="ECO:0000256" key="6">
    <source>
        <dbReference type="ARBA" id="ARBA00023136"/>
    </source>
</evidence>
<dbReference type="GO" id="GO:0015031">
    <property type="term" value="P:protein transport"/>
    <property type="evidence" value="ECO:0007669"/>
    <property type="project" value="UniProtKB-KW"/>
</dbReference>
<keyword evidence="5 8" id="KW-1133">Transmembrane helix</keyword>
<dbReference type="GO" id="GO:0022857">
    <property type="term" value="F:transmembrane transporter activity"/>
    <property type="evidence" value="ECO:0007669"/>
    <property type="project" value="InterPro"/>
</dbReference>
<evidence type="ECO:0000256" key="8">
    <source>
        <dbReference type="SAM" id="Phobius"/>
    </source>
</evidence>